<dbReference type="RefSeq" id="WP_225688638.1">
    <property type="nucleotide sequence ID" value="NZ_JAERSE020000003.1"/>
</dbReference>
<dbReference type="SMART" id="SM00342">
    <property type="entry name" value="HTH_ARAC"/>
    <property type="match status" value="1"/>
</dbReference>
<dbReference type="InterPro" id="IPR003313">
    <property type="entry name" value="AraC-bd"/>
</dbReference>
<sequence length="306" mass="35230">MKKQEQIFQTVNSVAAYHELLQLEKPEHPMVSIIDFSKVSYNNPMPGTSVILNLYCISIKQGSDCVLRYGPKTYDFSEGVMSFFKPGQVVSVERQSENVTDGYMLTFHPDFVQSFALSNKIKKYGFFDYSVTEALFLSEKEKKHIREIMAGIEREYHTNIDSFSQEAIVSYIDLLLVYGNRYYNRQFITRKPQSDDLSVRFEQLLDEYFSNEDALVKGLPSVQYFADELHLSANYLGEMLRVSTGQSAQHHIQNKVIEMAKTLLSTTRLSVAEIAYQLGFERPQSLNRLFKSKTAISPLEYRASFN</sequence>
<dbReference type="SUPFAM" id="SSF46689">
    <property type="entry name" value="Homeodomain-like"/>
    <property type="match status" value="1"/>
</dbReference>
<dbReference type="InterPro" id="IPR009057">
    <property type="entry name" value="Homeodomain-like_sf"/>
</dbReference>
<comment type="caution">
    <text evidence="5">The sequence shown here is derived from an EMBL/GenBank/DDBJ whole genome shotgun (WGS) entry which is preliminary data.</text>
</comment>
<name>A0ABS8A4B1_9FLAO</name>
<keyword evidence="3" id="KW-0804">Transcription</keyword>
<keyword evidence="1" id="KW-0805">Transcription regulation</keyword>
<reference evidence="5 6" key="1">
    <citation type="submission" date="2021-09" db="EMBL/GenBank/DDBJ databases">
        <title>Genome sequencing and assembly of Chryseobacterium sp. RG1.</title>
        <authorList>
            <person name="Chhetri G."/>
        </authorList>
    </citation>
    <scope>NUCLEOTIDE SEQUENCE [LARGE SCALE GENOMIC DNA]</scope>
    <source>
        <strain evidence="5 6">RG1</strain>
    </source>
</reference>
<keyword evidence="2" id="KW-0238">DNA-binding</keyword>
<organism evidence="5 6">
    <name type="scientific">Chryseobacterium tagetis</name>
    <dbReference type="NCBI Taxonomy" id="2801334"/>
    <lineage>
        <taxon>Bacteria</taxon>
        <taxon>Pseudomonadati</taxon>
        <taxon>Bacteroidota</taxon>
        <taxon>Flavobacteriia</taxon>
        <taxon>Flavobacteriales</taxon>
        <taxon>Weeksellaceae</taxon>
        <taxon>Chryseobacterium group</taxon>
        <taxon>Chryseobacterium</taxon>
    </lineage>
</organism>
<proteinExistence type="predicted"/>
<dbReference type="InterPro" id="IPR018060">
    <property type="entry name" value="HTH_AraC"/>
</dbReference>
<dbReference type="Pfam" id="PF12833">
    <property type="entry name" value="HTH_18"/>
    <property type="match status" value="1"/>
</dbReference>
<evidence type="ECO:0000256" key="3">
    <source>
        <dbReference type="ARBA" id="ARBA00023163"/>
    </source>
</evidence>
<keyword evidence="6" id="KW-1185">Reference proteome</keyword>
<accession>A0ABS8A4B1</accession>
<evidence type="ECO:0000313" key="5">
    <source>
        <dbReference type="EMBL" id="MCA6067725.1"/>
    </source>
</evidence>
<dbReference type="Pfam" id="PF02311">
    <property type="entry name" value="AraC_binding"/>
    <property type="match status" value="1"/>
</dbReference>
<feature type="domain" description="HTH araC/xylS-type" evidence="4">
    <location>
        <begin position="199"/>
        <end position="304"/>
    </location>
</feature>
<dbReference type="PROSITE" id="PS01124">
    <property type="entry name" value="HTH_ARAC_FAMILY_2"/>
    <property type="match status" value="1"/>
</dbReference>
<dbReference type="Gene3D" id="1.10.10.60">
    <property type="entry name" value="Homeodomain-like"/>
    <property type="match status" value="1"/>
</dbReference>
<gene>
    <name evidence="5" type="ORF">JI747_011085</name>
</gene>
<dbReference type="PANTHER" id="PTHR43280:SF32">
    <property type="entry name" value="TRANSCRIPTIONAL REGULATORY PROTEIN"/>
    <property type="match status" value="1"/>
</dbReference>
<evidence type="ECO:0000313" key="6">
    <source>
        <dbReference type="Proteomes" id="UP000618240"/>
    </source>
</evidence>
<evidence type="ECO:0000256" key="2">
    <source>
        <dbReference type="ARBA" id="ARBA00023125"/>
    </source>
</evidence>
<evidence type="ECO:0000256" key="1">
    <source>
        <dbReference type="ARBA" id="ARBA00023015"/>
    </source>
</evidence>
<dbReference type="EMBL" id="JAERSE020000003">
    <property type="protein sequence ID" value="MCA6067725.1"/>
    <property type="molecule type" value="Genomic_DNA"/>
</dbReference>
<protein>
    <submittedName>
        <fullName evidence="5">AraC family transcriptional regulator</fullName>
    </submittedName>
</protein>
<dbReference type="Proteomes" id="UP000618240">
    <property type="component" value="Unassembled WGS sequence"/>
</dbReference>
<dbReference type="PANTHER" id="PTHR43280">
    <property type="entry name" value="ARAC-FAMILY TRANSCRIPTIONAL REGULATOR"/>
    <property type="match status" value="1"/>
</dbReference>
<evidence type="ECO:0000259" key="4">
    <source>
        <dbReference type="PROSITE" id="PS01124"/>
    </source>
</evidence>